<protein>
    <submittedName>
        <fullName evidence="1">Uncharacterized protein</fullName>
    </submittedName>
</protein>
<name>A0A3P7KW46_DIBLA</name>
<evidence type="ECO:0000313" key="1">
    <source>
        <dbReference type="EMBL" id="VDN08814.1"/>
    </source>
</evidence>
<dbReference type="AlphaFoldDB" id="A0A3P7KW46"/>
<sequence>MMNMLQPSSQGRAKAALKHIGNKPNEYHYEEGKFNRFLSKIADGASNTFGEALQSMSTTYKQIEDLKKERESELKNRIFNQNLKDITRELENLAPEAENIFYLGDMRAAVWRKGQILKILLVDSFYVFNEQLCLHEGRFTCVCTFLIALVFSDADEKVPYWD</sequence>
<proteinExistence type="predicted"/>
<dbReference type="EMBL" id="UYRU01045841">
    <property type="protein sequence ID" value="VDN08814.1"/>
    <property type="molecule type" value="Genomic_DNA"/>
</dbReference>
<gene>
    <name evidence="1" type="ORF">DILT_LOCUS4645</name>
</gene>
<dbReference type="OrthoDB" id="207120at2759"/>
<evidence type="ECO:0000313" key="2">
    <source>
        <dbReference type="Proteomes" id="UP000281553"/>
    </source>
</evidence>
<accession>A0A3P7KW46</accession>
<reference evidence="1 2" key="1">
    <citation type="submission" date="2018-11" db="EMBL/GenBank/DDBJ databases">
        <authorList>
            <consortium name="Pathogen Informatics"/>
        </authorList>
    </citation>
    <scope>NUCLEOTIDE SEQUENCE [LARGE SCALE GENOMIC DNA]</scope>
</reference>
<organism evidence="1 2">
    <name type="scientific">Dibothriocephalus latus</name>
    <name type="common">Fish tapeworm</name>
    <name type="synonym">Diphyllobothrium latum</name>
    <dbReference type="NCBI Taxonomy" id="60516"/>
    <lineage>
        <taxon>Eukaryota</taxon>
        <taxon>Metazoa</taxon>
        <taxon>Spiralia</taxon>
        <taxon>Lophotrochozoa</taxon>
        <taxon>Platyhelminthes</taxon>
        <taxon>Cestoda</taxon>
        <taxon>Eucestoda</taxon>
        <taxon>Diphyllobothriidea</taxon>
        <taxon>Diphyllobothriidae</taxon>
        <taxon>Dibothriocephalus</taxon>
    </lineage>
</organism>
<keyword evidence="2" id="KW-1185">Reference proteome</keyword>
<dbReference type="Proteomes" id="UP000281553">
    <property type="component" value="Unassembled WGS sequence"/>
</dbReference>